<gene>
    <name evidence="17" type="ORF">A3Q56_05308</name>
</gene>
<dbReference type="GO" id="GO:0005200">
    <property type="term" value="F:structural constituent of cytoskeleton"/>
    <property type="evidence" value="ECO:0007669"/>
    <property type="project" value="InterPro"/>
</dbReference>
<dbReference type="Proteomes" id="UP000078046">
    <property type="component" value="Unassembled WGS sequence"/>
</dbReference>
<evidence type="ECO:0000256" key="4">
    <source>
        <dbReference type="ARBA" id="ARBA00009636"/>
    </source>
</evidence>
<keyword evidence="15" id="KW-0732">Signal</keyword>
<dbReference type="PRINTS" id="PR01224">
    <property type="entry name" value="DELTATUBULIN"/>
</dbReference>
<evidence type="ECO:0000256" key="2">
    <source>
        <dbReference type="ARBA" id="ARBA00004123"/>
    </source>
</evidence>
<evidence type="ECO:0000256" key="14">
    <source>
        <dbReference type="RuleBase" id="RU000352"/>
    </source>
</evidence>
<dbReference type="PROSITE" id="PS00227">
    <property type="entry name" value="TUBULIN"/>
    <property type="match status" value="1"/>
</dbReference>
<dbReference type="PANTHER" id="PTHR11588">
    <property type="entry name" value="TUBULIN"/>
    <property type="match status" value="1"/>
</dbReference>
<dbReference type="SMART" id="SM00864">
    <property type="entry name" value="Tubulin"/>
    <property type="match status" value="1"/>
</dbReference>
<evidence type="ECO:0000256" key="3">
    <source>
        <dbReference type="ARBA" id="ARBA00004138"/>
    </source>
</evidence>
<keyword evidence="9 14" id="KW-0342">GTP-binding</keyword>
<dbReference type="InterPro" id="IPR008280">
    <property type="entry name" value="Tub_FtsZ_C"/>
</dbReference>
<dbReference type="SUPFAM" id="SSF55307">
    <property type="entry name" value="Tubulin C-terminal domain-like"/>
    <property type="match status" value="1"/>
</dbReference>
<dbReference type="SUPFAM" id="SSF52490">
    <property type="entry name" value="Tubulin nucleotide-binding domain-like"/>
    <property type="match status" value="1"/>
</dbReference>
<keyword evidence="11" id="KW-0966">Cell projection</keyword>
<evidence type="ECO:0000256" key="5">
    <source>
        <dbReference type="ARBA" id="ARBA00014184"/>
    </source>
</evidence>
<name>A0A177B027_9BILA</name>
<dbReference type="GO" id="GO:0005814">
    <property type="term" value="C:centriole"/>
    <property type="evidence" value="ECO:0007669"/>
    <property type="project" value="UniProtKB-SubCell"/>
</dbReference>
<dbReference type="InterPro" id="IPR003008">
    <property type="entry name" value="Tubulin_FtsZ_GTPase"/>
</dbReference>
<keyword evidence="7 14" id="KW-0547">Nucleotide-binding</keyword>
<feature type="signal peptide" evidence="15">
    <location>
        <begin position="1"/>
        <end position="22"/>
    </location>
</feature>
<dbReference type="Gene3D" id="3.40.50.1440">
    <property type="entry name" value="Tubulin/FtsZ, GTPase domain"/>
    <property type="match status" value="1"/>
</dbReference>
<sequence length="472" mass="54891">MFIGCHAFYESMSILFILLGQCGNQIGNEFANTICQVLSQLKQKIALGDQNGKFRHLYNLIADKFFFSNVIGNLDLKCLKIKSISIDTEWKTQVKNGCGRYKSNDAVYWYRDDEHILVKSNNGCSNNWAVGYKINGPNIMNQLMNKIRRIHEELGTSLDVSIIICMSMSGGTGSGIGSLLNERIRETYPKIFLMNHIIFPHSCGDITVQSYNCLFSLSKIYYLSDFILVSKNDNLLQLSWRLNDTMSFIPNDKNKSNQVSHSNRLDLSFRQINQTISSQLASLLIPYYKFDTKFIYQSLPLADIRESLQTYSHKFTSCYMSPLISKDAKIFENPTWLSLLNDISHQTSDYFCPFKKKLLLYMYGTNLANEKVTKELFNSNSNKYKLFIQSKPQFRYSFYNPMPLIDKSMTCLTNFDADLISRFDDTISQAWQLYNSKFYIHHYFRYGIECEDFVQMFVQNEDILHKYQKIVH</sequence>
<evidence type="ECO:0000256" key="15">
    <source>
        <dbReference type="SAM" id="SignalP"/>
    </source>
</evidence>
<evidence type="ECO:0000256" key="6">
    <source>
        <dbReference type="ARBA" id="ARBA00022701"/>
    </source>
</evidence>
<comment type="subcellular location">
    <subcellularLocation>
        <location evidence="3">Cell projection</location>
        <location evidence="3">Cilium</location>
    </subcellularLocation>
    <subcellularLocation>
        <location evidence="1">Cytoplasm</location>
        <location evidence="1">Cytoskeleton</location>
        <location evidence="1">Microtubule organizing center</location>
        <location evidence="1">Centrosome</location>
        <location evidence="1">Centriole</location>
    </subcellularLocation>
    <subcellularLocation>
        <location evidence="2">Nucleus</location>
    </subcellularLocation>
</comment>
<keyword evidence="10" id="KW-0539">Nucleus</keyword>
<feature type="chain" id="PRO_5008056761" description="Tubulin delta chain" evidence="15">
    <location>
        <begin position="23"/>
        <end position="472"/>
    </location>
</feature>
<evidence type="ECO:0000256" key="10">
    <source>
        <dbReference type="ARBA" id="ARBA00023242"/>
    </source>
</evidence>
<feature type="domain" description="Tubulin/FtsZ GTPase" evidence="16">
    <location>
        <begin position="67"/>
        <end position="287"/>
    </location>
</feature>
<proteinExistence type="inferred from homology"/>
<evidence type="ECO:0000256" key="1">
    <source>
        <dbReference type="ARBA" id="ARBA00004114"/>
    </source>
</evidence>
<keyword evidence="6 14" id="KW-0493">Microtubule</keyword>
<evidence type="ECO:0000256" key="11">
    <source>
        <dbReference type="ARBA" id="ARBA00023273"/>
    </source>
</evidence>
<evidence type="ECO:0000313" key="17">
    <source>
        <dbReference type="EMBL" id="OAF66973.1"/>
    </source>
</evidence>
<evidence type="ECO:0000313" key="18">
    <source>
        <dbReference type="Proteomes" id="UP000078046"/>
    </source>
</evidence>
<dbReference type="GO" id="GO:0005874">
    <property type="term" value="C:microtubule"/>
    <property type="evidence" value="ECO:0007669"/>
    <property type="project" value="UniProtKB-KW"/>
</dbReference>
<dbReference type="GO" id="GO:0005525">
    <property type="term" value="F:GTP binding"/>
    <property type="evidence" value="ECO:0007669"/>
    <property type="project" value="UniProtKB-UniRule"/>
</dbReference>
<dbReference type="AlphaFoldDB" id="A0A177B027"/>
<reference evidence="17 18" key="1">
    <citation type="submission" date="2016-04" db="EMBL/GenBank/DDBJ databases">
        <title>The genome of Intoshia linei affirms orthonectids as highly simplified spiralians.</title>
        <authorList>
            <person name="Mikhailov K.V."/>
            <person name="Slusarev G.S."/>
            <person name="Nikitin M.A."/>
            <person name="Logacheva M.D."/>
            <person name="Penin A."/>
            <person name="Aleoshin V."/>
            <person name="Panchin Y.V."/>
        </authorList>
    </citation>
    <scope>NUCLEOTIDE SEQUENCE [LARGE SCALE GENOMIC DNA]</scope>
    <source>
        <strain evidence="17">Intl2013</strain>
        <tissue evidence="17">Whole animal</tissue>
    </source>
</reference>
<comment type="caution">
    <text evidence="17">The sequence shown here is derived from an EMBL/GenBank/DDBJ whole genome shotgun (WGS) entry which is preliminary data.</text>
</comment>
<dbReference type="OrthoDB" id="10250004at2759"/>
<dbReference type="PRINTS" id="PR01161">
    <property type="entry name" value="TUBULIN"/>
</dbReference>
<accession>A0A177B027</accession>
<dbReference type="EMBL" id="LWCA01000779">
    <property type="protein sequence ID" value="OAF66973.1"/>
    <property type="molecule type" value="Genomic_DNA"/>
</dbReference>
<dbReference type="InterPro" id="IPR002967">
    <property type="entry name" value="Delta_tubulin"/>
</dbReference>
<keyword evidence="8" id="KW-0970">Cilium biogenesis/degradation</keyword>
<dbReference type="GO" id="GO:0030030">
    <property type="term" value="P:cell projection organization"/>
    <property type="evidence" value="ECO:0007669"/>
    <property type="project" value="UniProtKB-KW"/>
</dbReference>
<evidence type="ECO:0000256" key="13">
    <source>
        <dbReference type="ARBA" id="ARBA00046149"/>
    </source>
</evidence>
<comment type="function">
    <text evidence="13">Acts as a positive regulator of hedgehog signaling and regulates ciliary function.</text>
</comment>
<dbReference type="GO" id="GO:0007017">
    <property type="term" value="P:microtubule-based process"/>
    <property type="evidence" value="ECO:0007669"/>
    <property type="project" value="InterPro"/>
</dbReference>
<dbReference type="GO" id="GO:0005634">
    <property type="term" value="C:nucleus"/>
    <property type="evidence" value="ECO:0007669"/>
    <property type="project" value="UniProtKB-SubCell"/>
</dbReference>
<dbReference type="InterPro" id="IPR017975">
    <property type="entry name" value="Tubulin_CS"/>
</dbReference>
<evidence type="ECO:0000256" key="9">
    <source>
        <dbReference type="ARBA" id="ARBA00023134"/>
    </source>
</evidence>
<organism evidence="17 18">
    <name type="scientific">Intoshia linei</name>
    <dbReference type="NCBI Taxonomy" id="1819745"/>
    <lineage>
        <taxon>Eukaryota</taxon>
        <taxon>Metazoa</taxon>
        <taxon>Spiralia</taxon>
        <taxon>Lophotrochozoa</taxon>
        <taxon>Mesozoa</taxon>
        <taxon>Orthonectida</taxon>
        <taxon>Rhopaluridae</taxon>
        <taxon>Intoshia</taxon>
    </lineage>
</organism>
<evidence type="ECO:0000256" key="8">
    <source>
        <dbReference type="ARBA" id="ARBA00022794"/>
    </source>
</evidence>
<evidence type="ECO:0000256" key="12">
    <source>
        <dbReference type="ARBA" id="ARBA00030594"/>
    </source>
</evidence>
<protein>
    <recommendedName>
        <fullName evidence="5">Tubulin delta chain</fullName>
    </recommendedName>
    <alternativeName>
        <fullName evidence="12">Delta-tubulin</fullName>
    </alternativeName>
</protein>
<comment type="similarity">
    <text evidence="4 14">Belongs to the tubulin family.</text>
</comment>
<evidence type="ECO:0000259" key="16">
    <source>
        <dbReference type="SMART" id="SM00864"/>
    </source>
</evidence>
<keyword evidence="18" id="KW-1185">Reference proteome</keyword>
<dbReference type="InterPro" id="IPR000217">
    <property type="entry name" value="Tubulin"/>
</dbReference>
<evidence type="ECO:0000256" key="7">
    <source>
        <dbReference type="ARBA" id="ARBA00022741"/>
    </source>
</evidence>
<dbReference type="Pfam" id="PF00091">
    <property type="entry name" value="Tubulin"/>
    <property type="match status" value="1"/>
</dbReference>
<dbReference type="InterPro" id="IPR036525">
    <property type="entry name" value="Tubulin/FtsZ_GTPase_sf"/>
</dbReference>
<dbReference type="GO" id="GO:0005929">
    <property type="term" value="C:cilium"/>
    <property type="evidence" value="ECO:0007669"/>
    <property type="project" value="UniProtKB-SubCell"/>
</dbReference>